<feature type="compositionally biased region" description="Polar residues" evidence="1">
    <location>
        <begin position="506"/>
        <end position="521"/>
    </location>
</feature>
<dbReference type="Proteomes" id="UP001186944">
    <property type="component" value="Unassembled WGS sequence"/>
</dbReference>
<evidence type="ECO:0000256" key="1">
    <source>
        <dbReference type="SAM" id="MobiDB-lite"/>
    </source>
</evidence>
<dbReference type="InterPro" id="IPR014710">
    <property type="entry name" value="RmlC-like_jellyroll"/>
</dbReference>
<dbReference type="InterPro" id="IPR018490">
    <property type="entry name" value="cNMP-bd_dom_sf"/>
</dbReference>
<reference evidence="3" key="1">
    <citation type="submission" date="2019-08" db="EMBL/GenBank/DDBJ databases">
        <title>The improved chromosome-level genome for the pearl oyster Pinctada fucata martensii using PacBio sequencing and Hi-C.</title>
        <authorList>
            <person name="Zheng Z."/>
        </authorList>
    </citation>
    <scope>NUCLEOTIDE SEQUENCE</scope>
    <source>
        <strain evidence="3">ZZ-2019</strain>
        <tissue evidence="3">Adductor muscle</tissue>
    </source>
</reference>
<name>A0AA88YSY6_PINIB</name>
<dbReference type="SMART" id="SM00100">
    <property type="entry name" value="cNMP"/>
    <property type="match status" value="2"/>
</dbReference>
<dbReference type="PROSITE" id="PS50042">
    <property type="entry name" value="CNMP_BINDING_3"/>
    <property type="match status" value="2"/>
</dbReference>
<feature type="region of interest" description="Disordered" evidence="1">
    <location>
        <begin position="504"/>
        <end position="541"/>
    </location>
</feature>
<accession>A0AA88YSY6</accession>
<keyword evidence="4" id="KW-1185">Reference proteome</keyword>
<dbReference type="CDD" id="cd00038">
    <property type="entry name" value="CAP_ED"/>
    <property type="match status" value="2"/>
</dbReference>
<dbReference type="AlphaFoldDB" id="A0AA88YSY6"/>
<dbReference type="PANTHER" id="PTHR23011:SF41">
    <property type="entry name" value="CYCLIC NUCLEOTIDE-BINDING DOMAIN-CONTAINING PROTEIN"/>
    <property type="match status" value="1"/>
</dbReference>
<proteinExistence type="predicted"/>
<dbReference type="Gene3D" id="2.60.120.10">
    <property type="entry name" value="Jelly Rolls"/>
    <property type="match status" value="2"/>
</dbReference>
<feature type="domain" description="Cyclic nucleotide-binding" evidence="2">
    <location>
        <begin position="294"/>
        <end position="399"/>
    </location>
</feature>
<sequence>MFQEYASRTYEKTDTSFNNSVPNYSRNINLQFRDRIRRVIQRSSEISEIIERIFGGHITAKGQIQLHEVVQSATETQKFYEETERTRQLEAAKSENDEKDLPPVFNKRLFATQGTVIITKEARRIMSKNADVPPEVNPALSKSELQTMRSVVDGLKLIHRGQDYVKDVISRCATLETYNAFSYVVRKPWEDSLSCYYLVHGAVEVTYDMGGTAQSSSRNVYQPNIIYSHGTGEYLGIVSAEGRDEDIAPPATIYTKELCEFIRIDRERFHRICEREQAVLYNEISNYLLHGQSVLSSVADDVKTKILHLMQKQEFPPNRTILEQDELSNHLYIVASGRCQCFRKVYIPESDKAVLFYLCSREKDESFGDECILDGVGSIYQVKTSTHVVVYRLHRTAMKIVNYDKLTKILEENRQEFTSDEELRDRGYKDTMWKNYKHNRVKEPLIEHGKLKYLCTKDETPVIERPPTPQEQKTENMFRFVLKGAQYTAYRPRSAHLHRLLRDRSSMSNRPQSASSHIMTTDQNESQHEESDSESDNGEQQNTMLMSKDMAQKLEELYEKHKDSKDMMMKMFDEDSELGQHIKKAWEKQEQGETEKEGFIKNGVLATMESDDIVRKAMAMADKHSYLQKRRNMKHEEEWDTVLHAENKQAKFLITANKMRISVLRKKLDDIEKQRNFNIQKRKDAKERTNALKCKENKKQLGGGKKDTPKNMFILDKLKNEKYLTKEEADSKGRLLRPSSAILTKAEEASYLRISDSGLGMK</sequence>
<evidence type="ECO:0000259" key="2">
    <source>
        <dbReference type="PROSITE" id="PS50042"/>
    </source>
</evidence>
<organism evidence="3 4">
    <name type="scientific">Pinctada imbricata</name>
    <name type="common">Atlantic pearl-oyster</name>
    <name type="synonym">Pinctada martensii</name>
    <dbReference type="NCBI Taxonomy" id="66713"/>
    <lineage>
        <taxon>Eukaryota</taxon>
        <taxon>Metazoa</taxon>
        <taxon>Spiralia</taxon>
        <taxon>Lophotrochozoa</taxon>
        <taxon>Mollusca</taxon>
        <taxon>Bivalvia</taxon>
        <taxon>Autobranchia</taxon>
        <taxon>Pteriomorphia</taxon>
        <taxon>Pterioida</taxon>
        <taxon>Pterioidea</taxon>
        <taxon>Pteriidae</taxon>
        <taxon>Pinctada</taxon>
    </lineage>
</organism>
<dbReference type="EMBL" id="VSWD01000004">
    <property type="protein sequence ID" value="KAK3104368.1"/>
    <property type="molecule type" value="Genomic_DNA"/>
</dbReference>
<evidence type="ECO:0000313" key="3">
    <source>
        <dbReference type="EMBL" id="KAK3104368.1"/>
    </source>
</evidence>
<feature type="domain" description="Cyclic nucleotide-binding" evidence="2">
    <location>
        <begin position="196"/>
        <end position="290"/>
    </location>
</feature>
<comment type="caution">
    <text evidence="3">The sequence shown here is derived from an EMBL/GenBank/DDBJ whole genome shotgun (WGS) entry which is preliminary data.</text>
</comment>
<dbReference type="PANTHER" id="PTHR23011">
    <property type="entry name" value="CYCLIC NUCLEOTIDE-BINDING DOMAIN CONTAINING PROTEIN"/>
    <property type="match status" value="1"/>
</dbReference>
<dbReference type="InterPro" id="IPR000595">
    <property type="entry name" value="cNMP-bd_dom"/>
</dbReference>
<gene>
    <name evidence="3" type="ORF">FSP39_000350</name>
</gene>
<evidence type="ECO:0000313" key="4">
    <source>
        <dbReference type="Proteomes" id="UP001186944"/>
    </source>
</evidence>
<dbReference type="SUPFAM" id="SSF51206">
    <property type="entry name" value="cAMP-binding domain-like"/>
    <property type="match status" value="2"/>
</dbReference>
<protein>
    <recommendedName>
        <fullName evidence="2">Cyclic nucleotide-binding domain-containing protein</fullName>
    </recommendedName>
</protein>